<keyword evidence="4 9" id="KW-0963">Cytoplasm</keyword>
<evidence type="ECO:0000256" key="2">
    <source>
        <dbReference type="ARBA" id="ARBA00008016"/>
    </source>
</evidence>
<evidence type="ECO:0000256" key="4">
    <source>
        <dbReference type="ARBA" id="ARBA00022490"/>
    </source>
</evidence>
<dbReference type="InterPro" id="IPR042174">
    <property type="entry name" value="RecF_2"/>
</dbReference>
<evidence type="ECO:0000256" key="10">
    <source>
        <dbReference type="RuleBase" id="RU000578"/>
    </source>
</evidence>
<dbReference type="EMBL" id="CP045871">
    <property type="protein sequence ID" value="QGG79149.1"/>
    <property type="molecule type" value="Genomic_DNA"/>
</dbReference>
<dbReference type="GO" id="GO:0006302">
    <property type="term" value="P:double-strand break repair"/>
    <property type="evidence" value="ECO:0007669"/>
    <property type="project" value="TreeGrafter"/>
</dbReference>
<dbReference type="AlphaFoldDB" id="A0A5Q2Q5B2"/>
<keyword evidence="9 10" id="KW-0227">DNA damage</keyword>
<name>A0A5Q2Q5B2_9GAMM</name>
<organism evidence="12 13">
    <name type="scientific">Litorivicinus lipolyticus</name>
    <dbReference type="NCBI Taxonomy" id="418701"/>
    <lineage>
        <taxon>Bacteria</taxon>
        <taxon>Pseudomonadati</taxon>
        <taxon>Pseudomonadota</taxon>
        <taxon>Gammaproteobacteria</taxon>
        <taxon>Oceanospirillales</taxon>
        <taxon>Litorivicinaceae</taxon>
        <taxon>Litorivicinus</taxon>
    </lineage>
</organism>
<evidence type="ECO:0000313" key="13">
    <source>
        <dbReference type="Proteomes" id="UP000388235"/>
    </source>
</evidence>
<dbReference type="NCBIfam" id="TIGR00611">
    <property type="entry name" value="recf"/>
    <property type="match status" value="1"/>
</dbReference>
<dbReference type="PANTHER" id="PTHR32182">
    <property type="entry name" value="DNA REPLICATION AND REPAIR PROTEIN RECF"/>
    <property type="match status" value="1"/>
</dbReference>
<evidence type="ECO:0000313" key="12">
    <source>
        <dbReference type="EMBL" id="QGG79149.1"/>
    </source>
</evidence>
<dbReference type="SUPFAM" id="SSF52540">
    <property type="entry name" value="P-loop containing nucleoside triphosphate hydrolases"/>
    <property type="match status" value="1"/>
</dbReference>
<comment type="function">
    <text evidence="9 10">The RecF protein is involved in DNA metabolism; it is required for DNA replication and normal SOS inducibility. RecF binds preferentially to single-stranded, linear DNA. It also seems to bind ATP.</text>
</comment>
<gene>
    <name evidence="9 12" type="primary">recF</name>
    <name evidence="12" type="ORF">GH975_00680</name>
</gene>
<dbReference type="GO" id="GO:0005524">
    <property type="term" value="F:ATP binding"/>
    <property type="evidence" value="ECO:0007669"/>
    <property type="project" value="UniProtKB-UniRule"/>
</dbReference>
<dbReference type="Gene3D" id="3.40.50.300">
    <property type="entry name" value="P-loop containing nucleotide triphosphate hydrolases"/>
    <property type="match status" value="1"/>
</dbReference>
<dbReference type="Gene3D" id="1.20.1050.90">
    <property type="entry name" value="RecF/RecN/SMC, N-terminal domain"/>
    <property type="match status" value="1"/>
</dbReference>
<dbReference type="GO" id="GO:0003697">
    <property type="term" value="F:single-stranded DNA binding"/>
    <property type="evidence" value="ECO:0007669"/>
    <property type="project" value="UniProtKB-UniRule"/>
</dbReference>
<sequence>MFLSSLHIERLRALDAVDLELSAALNVFVGPNGAGKTSVLEAVSFLATGRSFLGPRSHHLIQDACDDVIVAGRLCVGDEQLQLGVRRERGGGVDARINGEGQDALSAMARALPFLVVGAEGLGWVAGTPGRRRSLLDWGVFHVLGQPSLVYTRYRKALEQRNKALKNARLSDAEISLWDPVLDESGLQIHRHRLQYFDQLCVSFSRVLSQVDGVPPIELSYRAGFSEHKGSLADALGRGLSRDRVLGSTQSGPHRGDLSMSCRGVGLTDALSRGQQKVVVAALVLAQQELLKEHQGRRVVLLVDDLAAELDDDRQRSLFALMTQTGAQVLLTAVEPQRVGPLIKDASDVRMFHVKQGAIAQGE</sequence>
<dbReference type="GO" id="GO:0006260">
    <property type="term" value="P:DNA replication"/>
    <property type="evidence" value="ECO:0007669"/>
    <property type="project" value="UniProtKB-UniRule"/>
</dbReference>
<dbReference type="InterPro" id="IPR003395">
    <property type="entry name" value="RecF/RecN/SMC_N"/>
</dbReference>
<keyword evidence="6 9" id="KW-0547">Nucleotide-binding</keyword>
<evidence type="ECO:0000256" key="8">
    <source>
        <dbReference type="ARBA" id="ARBA00023125"/>
    </source>
</evidence>
<evidence type="ECO:0000256" key="3">
    <source>
        <dbReference type="ARBA" id="ARBA00020170"/>
    </source>
</evidence>
<proteinExistence type="inferred from homology"/>
<dbReference type="Pfam" id="PF02463">
    <property type="entry name" value="SMC_N"/>
    <property type="match status" value="1"/>
</dbReference>
<dbReference type="GO" id="GO:0005737">
    <property type="term" value="C:cytoplasm"/>
    <property type="evidence" value="ECO:0007669"/>
    <property type="project" value="UniProtKB-SubCell"/>
</dbReference>
<comment type="similarity">
    <text evidence="2 9 10">Belongs to the RecF family.</text>
</comment>
<dbReference type="GO" id="GO:0000731">
    <property type="term" value="P:DNA synthesis involved in DNA repair"/>
    <property type="evidence" value="ECO:0007669"/>
    <property type="project" value="TreeGrafter"/>
</dbReference>
<evidence type="ECO:0000256" key="1">
    <source>
        <dbReference type="ARBA" id="ARBA00004496"/>
    </source>
</evidence>
<evidence type="ECO:0000256" key="9">
    <source>
        <dbReference type="HAMAP-Rule" id="MF_00365"/>
    </source>
</evidence>
<evidence type="ECO:0000256" key="6">
    <source>
        <dbReference type="ARBA" id="ARBA00022741"/>
    </source>
</evidence>
<evidence type="ECO:0000256" key="5">
    <source>
        <dbReference type="ARBA" id="ARBA00022705"/>
    </source>
</evidence>
<dbReference type="PANTHER" id="PTHR32182:SF0">
    <property type="entry name" value="DNA REPLICATION AND REPAIR PROTEIN RECF"/>
    <property type="match status" value="1"/>
</dbReference>
<dbReference type="OrthoDB" id="9803889at2"/>
<evidence type="ECO:0000259" key="11">
    <source>
        <dbReference type="Pfam" id="PF02463"/>
    </source>
</evidence>
<protein>
    <recommendedName>
        <fullName evidence="3 9">DNA replication and repair protein RecF</fullName>
    </recommendedName>
</protein>
<keyword evidence="7 9" id="KW-0067">ATP-binding</keyword>
<dbReference type="PROSITE" id="PS00618">
    <property type="entry name" value="RECF_2"/>
    <property type="match status" value="1"/>
</dbReference>
<dbReference type="GO" id="GO:0009432">
    <property type="term" value="P:SOS response"/>
    <property type="evidence" value="ECO:0007669"/>
    <property type="project" value="UniProtKB-UniRule"/>
</dbReference>
<keyword evidence="5 9" id="KW-0235">DNA replication</keyword>
<dbReference type="InterPro" id="IPR018078">
    <property type="entry name" value="DNA-binding_RecF_CS"/>
</dbReference>
<feature type="domain" description="RecF/RecN/SMC N-terminal" evidence="11">
    <location>
        <begin position="3"/>
        <end position="339"/>
    </location>
</feature>
<dbReference type="HAMAP" id="MF_00365">
    <property type="entry name" value="RecF"/>
    <property type="match status" value="1"/>
</dbReference>
<dbReference type="Proteomes" id="UP000388235">
    <property type="component" value="Chromosome"/>
</dbReference>
<keyword evidence="9 10" id="KW-0234">DNA repair</keyword>
<dbReference type="KEGG" id="llp:GH975_00680"/>
<dbReference type="InterPro" id="IPR027417">
    <property type="entry name" value="P-loop_NTPase"/>
</dbReference>
<dbReference type="RefSeq" id="WP_153712653.1">
    <property type="nucleotide sequence ID" value="NZ_CP045871.1"/>
</dbReference>
<feature type="binding site" evidence="9">
    <location>
        <begin position="30"/>
        <end position="37"/>
    </location>
    <ligand>
        <name>ATP</name>
        <dbReference type="ChEBI" id="CHEBI:30616"/>
    </ligand>
</feature>
<keyword evidence="8 9" id="KW-0238">DNA-binding</keyword>
<comment type="subcellular location">
    <subcellularLocation>
        <location evidence="1 9 10">Cytoplasm</location>
    </subcellularLocation>
</comment>
<reference evidence="12 13" key="1">
    <citation type="submission" date="2019-11" db="EMBL/GenBank/DDBJ databases">
        <authorList>
            <person name="Khan S.A."/>
            <person name="Jeon C.O."/>
            <person name="Chun B.H."/>
        </authorList>
    </citation>
    <scope>NUCLEOTIDE SEQUENCE [LARGE SCALE GENOMIC DNA]</scope>
    <source>
        <strain evidence="12 13">IMCC 1097</strain>
    </source>
</reference>
<accession>A0A5Q2Q5B2</accession>
<evidence type="ECO:0000256" key="7">
    <source>
        <dbReference type="ARBA" id="ARBA00022840"/>
    </source>
</evidence>
<keyword evidence="9 10" id="KW-0742">SOS response</keyword>
<dbReference type="InterPro" id="IPR001238">
    <property type="entry name" value="DNA-binding_RecF"/>
</dbReference>
<keyword evidence="13" id="KW-1185">Reference proteome</keyword>